<name>A0A8S5VFU0_9CAUD</name>
<reference evidence="1" key="1">
    <citation type="journal article" date="2021" name="Proc. Natl. Acad. Sci. U.S.A.">
        <title>A Catalog of Tens of Thousands of Viruses from Human Metagenomes Reveals Hidden Associations with Chronic Diseases.</title>
        <authorList>
            <person name="Tisza M.J."/>
            <person name="Buck C.B."/>
        </authorList>
    </citation>
    <scope>NUCLEOTIDE SEQUENCE</scope>
    <source>
        <strain evidence="1">Ct3R43</strain>
    </source>
</reference>
<sequence>MMPRFWTDAVIDDVLSRIRAGERTADIAEEYCTTGAALRTAIYHHRGGTVKEAREDMYADMAQLWEAGWTTADIAHKYDMHPQILAHIIQRRRDLFPRKNRRRAK</sequence>
<proteinExistence type="predicted"/>
<organism evidence="1">
    <name type="scientific">Siphoviridae sp. ct3R43</name>
    <dbReference type="NCBI Taxonomy" id="2825321"/>
    <lineage>
        <taxon>Viruses</taxon>
        <taxon>Duplodnaviria</taxon>
        <taxon>Heunggongvirae</taxon>
        <taxon>Uroviricota</taxon>
        <taxon>Caudoviricetes</taxon>
    </lineage>
</organism>
<evidence type="ECO:0000313" key="1">
    <source>
        <dbReference type="EMBL" id="DAG05649.1"/>
    </source>
</evidence>
<protein>
    <submittedName>
        <fullName evidence="1">Uncharacterized protein</fullName>
    </submittedName>
</protein>
<dbReference type="EMBL" id="BK016262">
    <property type="protein sequence ID" value="DAG05649.1"/>
    <property type="molecule type" value="Genomic_DNA"/>
</dbReference>
<accession>A0A8S5VFU0</accession>